<protein>
    <submittedName>
        <fullName evidence="2">AsmA-like C-terminal region</fullName>
    </submittedName>
</protein>
<keyword evidence="1" id="KW-1133">Transmembrane helix</keyword>
<dbReference type="Proteomes" id="UP000186917">
    <property type="component" value="Unassembled WGS sequence"/>
</dbReference>
<dbReference type="RefSeq" id="WP_076376597.1">
    <property type="nucleotide sequence ID" value="NZ_AP017422.1"/>
</dbReference>
<dbReference type="KEGG" id="fln:FLA_5825"/>
<keyword evidence="3" id="KW-1185">Reference proteome</keyword>
<dbReference type="InterPro" id="IPR052894">
    <property type="entry name" value="AsmA-related"/>
</dbReference>
<sequence>MKEWMQHKLVRISALIVLIIISLIAVIIIIAQVYISSHKSELLQRINSQLSEALKGDVHVQNLEVNAWGYFPNINIVLQQVTITDSLYHKPLLDVKEVSTRIPIMAIVRKKVIVRYVKLSEGTVHIFTDSTGYTNKYLLAIKQPRPKDSTTRRQVMIEEVALQNITAVSENAIKNKRFEIAFKKLDATVRKKDTVYAIDLRENVLIKGLGFNLERGSYFTNKTLEARWKLAYNTNSKTLSFPDTRVKIDNQPFNIKGFFVLGDSTQSQFSIEANTKKVMYQQAASILNQRIQQRLGIINFEKPLNVSVSLQGKLTGGHRPRVNVYCEVADNALITPLARFDQCFFTASFTNAVSDTLPYIDENSQIALNHFSAGWGGAVFEGEKIMLTNLVHPNLFFDVKSSCALSALEGKTGLQTLHFVNGTAQIFLQYNGPVAINTNVTQYLSGKLIVKDGAVQYEPRNLLFSHCNGEIAFSPDDLHTTNMECNVGKNHFTVNLQGKDLRSLTLEKAEQKASLFCELRTPFLNLADFRTLFSKKQRQASSGGRRMKSMSQVAGKFDDLLEKGTFHLKIGADTIELNHFTATSLNGEVVFSSDSWDIQQVSVDHAGGSLQMQGTITQDGSQHVASTRIALNNVDIRRAFYAFDNFGLKGLSSQNLRGRLSTNAKLRLNLDSKGDIVSNTMNGLVYFSVKDGELIKFEPLENIKSFVFRDKDLSHVQFAELKDSLIIKDSEMRIQRMEIQSTVMTLYVEGLYSLRGNTDISIQIPLHSFLSTPQEKPKNKGAHAKMGASIHLRARPDLKGNIKIGLDLFKKYRKEHKNDPL</sequence>
<dbReference type="GO" id="GO:0005886">
    <property type="term" value="C:plasma membrane"/>
    <property type="evidence" value="ECO:0007669"/>
    <property type="project" value="TreeGrafter"/>
</dbReference>
<dbReference type="GO" id="GO:0090313">
    <property type="term" value="P:regulation of protein targeting to membrane"/>
    <property type="evidence" value="ECO:0007669"/>
    <property type="project" value="TreeGrafter"/>
</dbReference>
<dbReference type="OrthoDB" id="1489065at2"/>
<name>A0A173MQ40_9BACT</name>
<dbReference type="EMBL" id="FTOR01000001">
    <property type="protein sequence ID" value="SIS78769.1"/>
    <property type="molecule type" value="Genomic_DNA"/>
</dbReference>
<evidence type="ECO:0000313" key="3">
    <source>
        <dbReference type="Proteomes" id="UP000186917"/>
    </source>
</evidence>
<reference evidence="3" key="1">
    <citation type="submission" date="2017-01" db="EMBL/GenBank/DDBJ databases">
        <authorList>
            <person name="Varghese N."/>
            <person name="Submissions S."/>
        </authorList>
    </citation>
    <scope>NUCLEOTIDE SEQUENCE [LARGE SCALE GENOMIC DNA]</scope>
    <source>
        <strain evidence="3">DSM 21054</strain>
    </source>
</reference>
<keyword evidence="1" id="KW-0472">Membrane</keyword>
<dbReference type="STRING" id="477680.SAMN05421788_1011205"/>
<evidence type="ECO:0000313" key="2">
    <source>
        <dbReference type="EMBL" id="SIS78769.1"/>
    </source>
</evidence>
<accession>A0A173MQ40</accession>
<feature type="transmembrane region" description="Helical" evidence="1">
    <location>
        <begin position="12"/>
        <end position="35"/>
    </location>
</feature>
<gene>
    <name evidence="2" type="ORF">SAMN05421788_1011205</name>
</gene>
<organism evidence="2 3">
    <name type="scientific">Filimonas lacunae</name>
    <dbReference type="NCBI Taxonomy" id="477680"/>
    <lineage>
        <taxon>Bacteria</taxon>
        <taxon>Pseudomonadati</taxon>
        <taxon>Bacteroidota</taxon>
        <taxon>Chitinophagia</taxon>
        <taxon>Chitinophagales</taxon>
        <taxon>Chitinophagaceae</taxon>
        <taxon>Filimonas</taxon>
    </lineage>
</organism>
<keyword evidence="1" id="KW-0812">Transmembrane</keyword>
<dbReference type="PANTHER" id="PTHR30441">
    <property type="entry name" value="DUF748 DOMAIN-CONTAINING PROTEIN"/>
    <property type="match status" value="1"/>
</dbReference>
<evidence type="ECO:0000256" key="1">
    <source>
        <dbReference type="SAM" id="Phobius"/>
    </source>
</evidence>
<dbReference type="PANTHER" id="PTHR30441:SF8">
    <property type="entry name" value="DUF748 DOMAIN-CONTAINING PROTEIN"/>
    <property type="match status" value="1"/>
</dbReference>
<proteinExistence type="predicted"/>
<dbReference type="AlphaFoldDB" id="A0A173MQ40"/>